<dbReference type="InterPro" id="IPR007329">
    <property type="entry name" value="FMN-bd"/>
</dbReference>
<feature type="region of interest" description="Disordered" evidence="1">
    <location>
        <begin position="35"/>
        <end position="100"/>
    </location>
</feature>
<feature type="domain" description="FMN-binding" evidence="3">
    <location>
        <begin position="106"/>
        <end position="183"/>
    </location>
</feature>
<keyword evidence="5" id="KW-1185">Reference proteome</keyword>
<protein>
    <submittedName>
        <fullName evidence="4">Uncharacterized protein with FMN-binding domain</fullName>
    </submittedName>
</protein>
<sequence length="185" mass="17503">MKIRGTVAAALASAGILLAGWQTGTQAGGISTVASSTTATGTTGATGTGSTGATGTGSTGTGSSGSSGSSSSSGTTGSSGSASSGSSGSSNSSASGTYKGNTVQTRFGPVQVQITVANGKITDVTALQLTNTDGKSIQISNRAAPLLRSKVLAAQSANVQTVSGATITSDAYLTSLQAALDAANL</sequence>
<dbReference type="Proteomes" id="UP001226389">
    <property type="component" value="Unassembled WGS sequence"/>
</dbReference>
<evidence type="ECO:0000313" key="5">
    <source>
        <dbReference type="Proteomes" id="UP001226389"/>
    </source>
</evidence>
<dbReference type="Pfam" id="PF04205">
    <property type="entry name" value="FMN_bind"/>
    <property type="match status" value="1"/>
</dbReference>
<proteinExistence type="predicted"/>
<feature type="compositionally biased region" description="Gly residues" evidence="1">
    <location>
        <begin position="44"/>
        <end position="65"/>
    </location>
</feature>
<accession>A0ABT9ULE2</accession>
<dbReference type="SMART" id="SM00900">
    <property type="entry name" value="FMN_bind"/>
    <property type="match status" value="1"/>
</dbReference>
<evidence type="ECO:0000256" key="2">
    <source>
        <dbReference type="SAM" id="SignalP"/>
    </source>
</evidence>
<name>A0ABT9ULE2_9MICC</name>
<keyword evidence="2" id="KW-0732">Signal</keyword>
<dbReference type="RefSeq" id="WP_307491041.1">
    <property type="nucleotide sequence ID" value="NZ_JAUSSY010000008.1"/>
</dbReference>
<organism evidence="4 5">
    <name type="scientific">Pseudarthrobacter defluvii</name>
    <dbReference type="NCBI Taxonomy" id="410837"/>
    <lineage>
        <taxon>Bacteria</taxon>
        <taxon>Bacillati</taxon>
        <taxon>Actinomycetota</taxon>
        <taxon>Actinomycetes</taxon>
        <taxon>Micrococcales</taxon>
        <taxon>Micrococcaceae</taxon>
        <taxon>Pseudarthrobacter</taxon>
    </lineage>
</organism>
<dbReference type="EMBL" id="JAUSSY010000008">
    <property type="protein sequence ID" value="MDQ0119470.1"/>
    <property type="molecule type" value="Genomic_DNA"/>
</dbReference>
<comment type="caution">
    <text evidence="4">The sequence shown here is derived from an EMBL/GenBank/DDBJ whole genome shotgun (WGS) entry which is preliminary data.</text>
</comment>
<feature type="chain" id="PRO_5046666542" evidence="2">
    <location>
        <begin position="20"/>
        <end position="185"/>
    </location>
</feature>
<feature type="signal peptide" evidence="2">
    <location>
        <begin position="1"/>
        <end position="19"/>
    </location>
</feature>
<evidence type="ECO:0000313" key="4">
    <source>
        <dbReference type="EMBL" id="MDQ0119470.1"/>
    </source>
</evidence>
<dbReference type="Gene3D" id="3.90.1010.20">
    <property type="match status" value="1"/>
</dbReference>
<reference evidence="4 5" key="1">
    <citation type="submission" date="2023-07" db="EMBL/GenBank/DDBJ databases">
        <title>Sorghum-associated microbial communities from plants grown in Nebraska, USA.</title>
        <authorList>
            <person name="Schachtman D."/>
        </authorList>
    </citation>
    <scope>NUCLEOTIDE SEQUENCE [LARGE SCALE GENOMIC DNA]</scope>
    <source>
        <strain evidence="4 5">DS994</strain>
    </source>
</reference>
<gene>
    <name evidence="4" type="ORF">J2T22_002665</name>
</gene>
<feature type="compositionally biased region" description="Low complexity" evidence="1">
    <location>
        <begin position="66"/>
        <end position="97"/>
    </location>
</feature>
<evidence type="ECO:0000256" key="1">
    <source>
        <dbReference type="SAM" id="MobiDB-lite"/>
    </source>
</evidence>
<evidence type="ECO:0000259" key="3">
    <source>
        <dbReference type="SMART" id="SM00900"/>
    </source>
</evidence>